<keyword evidence="1" id="KW-0472">Membrane</keyword>
<comment type="caution">
    <text evidence="2">The sequence shown here is derived from an EMBL/GenBank/DDBJ whole genome shotgun (WGS) entry which is preliminary data.</text>
</comment>
<evidence type="ECO:0000313" key="3">
    <source>
        <dbReference type="Proteomes" id="UP000277597"/>
    </source>
</evidence>
<accession>A0A3P1S3K0</accession>
<keyword evidence="1" id="KW-0812">Transmembrane</keyword>
<keyword evidence="1" id="KW-1133">Transmembrane helix</keyword>
<gene>
    <name evidence="2" type="ORF">EII39_08510</name>
</gene>
<protein>
    <recommendedName>
        <fullName evidence="4">5-bromo-4-chloroindolyl phosphate hydrolysis protein</fullName>
    </recommendedName>
</protein>
<reference evidence="2 3" key="1">
    <citation type="submission" date="2018-11" db="EMBL/GenBank/DDBJ databases">
        <title>Genomes From Bacteria Associated with the Canine Oral Cavity: a Test Case for Automated Genome-Based Taxonomic Assignment.</title>
        <authorList>
            <person name="Coil D.A."/>
            <person name="Jospin G."/>
            <person name="Darling A.E."/>
            <person name="Wallis C."/>
            <person name="Davis I.J."/>
            <person name="Harris S."/>
            <person name="Eisen J.A."/>
            <person name="Holcombe L.J."/>
            <person name="O'Flynn C."/>
        </authorList>
    </citation>
    <scope>NUCLEOTIDE SEQUENCE [LARGE SCALE GENOMIC DNA]</scope>
    <source>
        <strain evidence="2 3">OH953</strain>
    </source>
</reference>
<evidence type="ECO:0000256" key="1">
    <source>
        <dbReference type="SAM" id="Phobius"/>
    </source>
</evidence>
<feature type="transmembrane region" description="Helical" evidence="1">
    <location>
        <begin position="7"/>
        <end position="28"/>
    </location>
</feature>
<dbReference type="Proteomes" id="UP000277597">
    <property type="component" value="Unassembled WGS sequence"/>
</dbReference>
<feature type="transmembrane region" description="Helical" evidence="1">
    <location>
        <begin position="48"/>
        <end position="69"/>
    </location>
</feature>
<dbReference type="RefSeq" id="WP_032905330.1">
    <property type="nucleotide sequence ID" value="NZ_RQZI01000009.1"/>
</dbReference>
<organism evidence="2 3">
    <name type="scientific">Streptococcus sanguinis</name>
    <dbReference type="NCBI Taxonomy" id="1305"/>
    <lineage>
        <taxon>Bacteria</taxon>
        <taxon>Bacillati</taxon>
        <taxon>Bacillota</taxon>
        <taxon>Bacilli</taxon>
        <taxon>Lactobacillales</taxon>
        <taxon>Streptococcaceae</taxon>
        <taxon>Streptococcus</taxon>
    </lineage>
</organism>
<evidence type="ECO:0008006" key="4">
    <source>
        <dbReference type="Google" id="ProtNLM"/>
    </source>
</evidence>
<dbReference type="AlphaFoldDB" id="A0A3P1S3K0"/>
<dbReference type="EMBL" id="RQZI01000009">
    <property type="protein sequence ID" value="RRC91430.1"/>
    <property type="molecule type" value="Genomic_DNA"/>
</dbReference>
<name>A0A3P1S3K0_STRSA</name>
<sequence length="229" mass="25925">MINKFIIKHGLVTSGLTLLTIILFKLVIFNKDDIIVDSGIGTFKMINVGAYIALGLTILYAVFVIKSYVASKNKELQLVAFEEEQRKDPLYDEASMIEKLTDIQGTIENPEYIDYAKRILKQLLDAKALSDDFAEIVENNDQPIIQNIAKELISIRVRILQDAKSIYRRLIIAKDAENIEAKLIHNNKLLDDADSLIVEAINYIDVKTSTSEIDLKNLTESLKELIKLI</sequence>
<evidence type="ECO:0000313" key="2">
    <source>
        <dbReference type="EMBL" id="RRC91430.1"/>
    </source>
</evidence>
<proteinExistence type="predicted"/>